<dbReference type="InterPro" id="IPR001810">
    <property type="entry name" value="F-box_dom"/>
</dbReference>
<evidence type="ECO:0000259" key="3">
    <source>
        <dbReference type="Pfam" id="PF12937"/>
    </source>
</evidence>
<evidence type="ECO:0000256" key="2">
    <source>
        <dbReference type="SAM" id="Phobius"/>
    </source>
</evidence>
<feature type="domain" description="F-box" evidence="3">
    <location>
        <begin position="145"/>
        <end position="188"/>
    </location>
</feature>
<feature type="region of interest" description="Disordered" evidence="1">
    <location>
        <begin position="541"/>
        <end position="598"/>
    </location>
</feature>
<feature type="compositionally biased region" description="Low complexity" evidence="1">
    <location>
        <begin position="541"/>
        <end position="573"/>
    </location>
</feature>
<evidence type="ECO:0000313" key="4">
    <source>
        <dbReference type="EMBL" id="KAK9137317.1"/>
    </source>
</evidence>
<organism evidence="4 5">
    <name type="scientific">Stephania japonica</name>
    <dbReference type="NCBI Taxonomy" id="461633"/>
    <lineage>
        <taxon>Eukaryota</taxon>
        <taxon>Viridiplantae</taxon>
        <taxon>Streptophyta</taxon>
        <taxon>Embryophyta</taxon>
        <taxon>Tracheophyta</taxon>
        <taxon>Spermatophyta</taxon>
        <taxon>Magnoliopsida</taxon>
        <taxon>Ranunculales</taxon>
        <taxon>Menispermaceae</taxon>
        <taxon>Menispermoideae</taxon>
        <taxon>Cissampelideae</taxon>
        <taxon>Stephania</taxon>
    </lineage>
</organism>
<gene>
    <name evidence="4" type="ORF">Sjap_007911</name>
</gene>
<accession>A0AAP0PAV4</accession>
<sequence length="603" mass="66913">MLVWLDECVPHTVRYASNQHTQRERERERERGCASDRAFVPVHSIWMMPTRRSQSDRAVPRQPTPSASLLLLNGRSLGSFVGLFISTTDPSLDLSPSLERVLESRASSDQERIIHGALTLGSLLLKAANHSQRKRFSDHNSLAWILPNDLTVKVFSMLDTESLCHAAAACSMFHKCAMDSLCYAEIDLRSILPKVNNAIVNTMVQRAGKNLRSLKLGVLPVSDASQGSSRPIVYTFRNSTEARFSWNDRRSRQGKESYVLTRSCLASLSADGGSAGAMLRKLYLYNIDKMDNAALSATLSACPSLLDLEIVGLCLHYMVFFLGYALVELHIIACVYVFLFLMNNWGCMGLQTLNIALMNSHVELKQTLESLSANCHLLQRLFCESSKTGRDDSLKSQTCVDLVNGCPLVTSLSLRGFKLLDYKIRVLLKGFRKLKVADFSTSYSITGSFLRNLGSGTTGNLLELEVAPFLHAVLAGNLKFLRHLDISNKEGLASDSDWYDRCYSPSSIPMDRFAVERPEIQLLAKFPPEGSSIEIEHMLNSEVNSDSSSPSQISSPSSDVSSFMTSSESSYNSDQGSGNEDGHHLNFQFYEESSDEVDDFLAI</sequence>
<keyword evidence="2" id="KW-0812">Transmembrane</keyword>
<feature type="transmembrane region" description="Helical" evidence="2">
    <location>
        <begin position="317"/>
        <end position="341"/>
    </location>
</feature>
<keyword evidence="2" id="KW-1133">Transmembrane helix</keyword>
<dbReference type="InterPro" id="IPR032675">
    <property type="entry name" value="LRR_dom_sf"/>
</dbReference>
<keyword evidence="5" id="KW-1185">Reference proteome</keyword>
<dbReference type="SUPFAM" id="SSF81383">
    <property type="entry name" value="F-box domain"/>
    <property type="match status" value="1"/>
</dbReference>
<dbReference type="EMBL" id="JBBNAE010000003">
    <property type="protein sequence ID" value="KAK9137317.1"/>
    <property type="molecule type" value="Genomic_DNA"/>
</dbReference>
<comment type="caution">
    <text evidence="4">The sequence shown here is derived from an EMBL/GenBank/DDBJ whole genome shotgun (WGS) entry which is preliminary data.</text>
</comment>
<dbReference type="Pfam" id="PF12937">
    <property type="entry name" value="F-box-like"/>
    <property type="match status" value="1"/>
</dbReference>
<dbReference type="InterPro" id="IPR036047">
    <property type="entry name" value="F-box-like_dom_sf"/>
</dbReference>
<dbReference type="GO" id="GO:0019005">
    <property type="term" value="C:SCF ubiquitin ligase complex"/>
    <property type="evidence" value="ECO:0007669"/>
    <property type="project" value="TreeGrafter"/>
</dbReference>
<keyword evidence="2" id="KW-0472">Membrane</keyword>
<dbReference type="GO" id="GO:0031146">
    <property type="term" value="P:SCF-dependent proteasomal ubiquitin-dependent protein catabolic process"/>
    <property type="evidence" value="ECO:0007669"/>
    <property type="project" value="TreeGrafter"/>
</dbReference>
<dbReference type="Proteomes" id="UP001417504">
    <property type="component" value="Unassembled WGS sequence"/>
</dbReference>
<dbReference type="AlphaFoldDB" id="A0AAP0PAV4"/>
<evidence type="ECO:0000256" key="1">
    <source>
        <dbReference type="SAM" id="MobiDB-lite"/>
    </source>
</evidence>
<proteinExistence type="predicted"/>
<protein>
    <recommendedName>
        <fullName evidence="3">F-box domain-containing protein</fullName>
    </recommendedName>
</protein>
<reference evidence="4 5" key="1">
    <citation type="submission" date="2024-01" db="EMBL/GenBank/DDBJ databases">
        <title>Genome assemblies of Stephania.</title>
        <authorList>
            <person name="Yang L."/>
        </authorList>
    </citation>
    <scope>NUCLEOTIDE SEQUENCE [LARGE SCALE GENOMIC DNA]</scope>
    <source>
        <strain evidence="4">QJT</strain>
        <tissue evidence="4">Leaf</tissue>
    </source>
</reference>
<name>A0AAP0PAV4_9MAGN</name>
<dbReference type="PANTHER" id="PTHR16134">
    <property type="entry name" value="F-BOX/TPR REPEAT PROTEIN POF3"/>
    <property type="match status" value="1"/>
</dbReference>
<dbReference type="SUPFAM" id="SSF52047">
    <property type="entry name" value="RNI-like"/>
    <property type="match status" value="1"/>
</dbReference>
<dbReference type="Gene3D" id="3.80.10.10">
    <property type="entry name" value="Ribonuclease Inhibitor"/>
    <property type="match status" value="2"/>
</dbReference>
<evidence type="ECO:0000313" key="5">
    <source>
        <dbReference type="Proteomes" id="UP001417504"/>
    </source>
</evidence>
<dbReference type="PANTHER" id="PTHR16134:SF73">
    <property type="entry name" value="F-BOX DOMAIN-CONTAINING PROTEIN"/>
    <property type="match status" value="1"/>
</dbReference>